<comment type="caution">
    <text evidence="2">The sequence shown here is derived from an EMBL/GenBank/DDBJ whole genome shotgun (WGS) entry which is preliminary data.</text>
</comment>
<dbReference type="EMBL" id="JANWTC010000001">
    <property type="protein sequence ID" value="MCS5478453.1"/>
    <property type="molecule type" value="Genomic_DNA"/>
</dbReference>
<keyword evidence="1" id="KW-0812">Transmembrane</keyword>
<sequence>MNARIALLDRIIVLLVGLSVLAGGAWAVGLFLDVPLAQGLADRIDSPAWLIAPSAGWFDPVLIVVGLLSAVLGGGLIALNLRRYRIGRVVSPASDALGSIEIDLATLATAVARQLEEHPRVESVQATVAHSWDRPTLTLTLRAHADTDVPALWAVLNQTERDVRAAVPGIDVDTVYRLHLYPVES</sequence>
<evidence type="ECO:0000313" key="3">
    <source>
        <dbReference type="Proteomes" id="UP001205965"/>
    </source>
</evidence>
<accession>A0ABT2FTA7</accession>
<gene>
    <name evidence="2" type="ORF">NYP18_02175</name>
</gene>
<reference evidence="2 3" key="1">
    <citation type="submission" date="2022-08" db="EMBL/GenBank/DDBJ databases">
        <title>YIM 101645 draft genome.</title>
        <authorList>
            <person name="Chen X."/>
        </authorList>
    </citation>
    <scope>NUCLEOTIDE SEQUENCE [LARGE SCALE GENOMIC DNA]</scope>
    <source>
        <strain evidence="2 3">YIM 101645</strain>
    </source>
</reference>
<feature type="transmembrane region" description="Helical" evidence="1">
    <location>
        <begin position="12"/>
        <end position="37"/>
    </location>
</feature>
<proteinExistence type="predicted"/>
<name>A0ABT2FTA7_9CORY</name>
<evidence type="ECO:0000313" key="2">
    <source>
        <dbReference type="EMBL" id="MCS5478453.1"/>
    </source>
</evidence>
<organism evidence="2 3">
    <name type="scientific">Corynebacterium lemuris</name>
    <dbReference type="NCBI Taxonomy" id="1859292"/>
    <lineage>
        <taxon>Bacteria</taxon>
        <taxon>Bacillati</taxon>
        <taxon>Actinomycetota</taxon>
        <taxon>Actinomycetes</taxon>
        <taxon>Mycobacteriales</taxon>
        <taxon>Corynebacteriaceae</taxon>
        <taxon>Corynebacterium</taxon>
    </lineage>
</organism>
<evidence type="ECO:0000256" key="1">
    <source>
        <dbReference type="SAM" id="Phobius"/>
    </source>
</evidence>
<dbReference type="Proteomes" id="UP001205965">
    <property type="component" value="Unassembled WGS sequence"/>
</dbReference>
<dbReference type="RefSeq" id="WP_259426467.1">
    <property type="nucleotide sequence ID" value="NZ_JANWTC010000001.1"/>
</dbReference>
<feature type="transmembrane region" description="Helical" evidence="1">
    <location>
        <begin position="57"/>
        <end position="79"/>
    </location>
</feature>
<keyword evidence="1" id="KW-1133">Transmembrane helix</keyword>
<keyword evidence="1" id="KW-0472">Membrane</keyword>
<keyword evidence="3" id="KW-1185">Reference proteome</keyword>
<protein>
    <submittedName>
        <fullName evidence="2">Alkaline shock response membrane anchor protein AmaP</fullName>
    </submittedName>
</protein>